<dbReference type="OrthoDB" id="4445556at2759"/>
<keyword evidence="3" id="KW-1185">Reference proteome</keyword>
<dbReference type="RefSeq" id="XP_026600536.1">
    <property type="nucleotide sequence ID" value="XM_026750523.1"/>
</dbReference>
<protein>
    <submittedName>
        <fullName evidence="2">Uncharacterized protein</fullName>
    </submittedName>
</protein>
<organism evidence="2 3">
    <name type="scientific">Aspergillus mulundensis</name>
    <dbReference type="NCBI Taxonomy" id="1810919"/>
    <lineage>
        <taxon>Eukaryota</taxon>
        <taxon>Fungi</taxon>
        <taxon>Dikarya</taxon>
        <taxon>Ascomycota</taxon>
        <taxon>Pezizomycotina</taxon>
        <taxon>Eurotiomycetes</taxon>
        <taxon>Eurotiomycetidae</taxon>
        <taxon>Eurotiales</taxon>
        <taxon>Aspergillaceae</taxon>
        <taxon>Aspergillus</taxon>
        <taxon>Aspergillus subgen. Nidulantes</taxon>
    </lineage>
</organism>
<feature type="region of interest" description="Disordered" evidence="1">
    <location>
        <begin position="19"/>
        <end position="100"/>
    </location>
</feature>
<accession>A0A3D8R430</accession>
<dbReference type="AlphaFoldDB" id="A0A3D8R430"/>
<feature type="compositionally biased region" description="Low complexity" evidence="1">
    <location>
        <begin position="52"/>
        <end position="80"/>
    </location>
</feature>
<reference evidence="2 3" key="1">
    <citation type="journal article" date="2018" name="IMA Fungus">
        <title>IMA Genome-F 9: Draft genome sequence of Annulohypoxylon stygium, Aspergillus mulundensis, Berkeleyomyces basicola (syn. Thielaviopsis basicola), Ceratocystis smalleyi, two Cercospora beticola strains, Coleophoma cylindrospora, Fusarium fracticaudum, Phialophora cf. hyalina, and Morchella septimelata.</title>
        <authorList>
            <person name="Wingfield B.D."/>
            <person name="Bills G.F."/>
            <person name="Dong Y."/>
            <person name="Huang W."/>
            <person name="Nel W.J."/>
            <person name="Swalarsk-Parry B.S."/>
            <person name="Vaghefi N."/>
            <person name="Wilken P.M."/>
            <person name="An Z."/>
            <person name="de Beer Z.W."/>
            <person name="De Vos L."/>
            <person name="Chen L."/>
            <person name="Duong T.A."/>
            <person name="Gao Y."/>
            <person name="Hammerbacher A."/>
            <person name="Kikkert J.R."/>
            <person name="Li Y."/>
            <person name="Li H."/>
            <person name="Li K."/>
            <person name="Li Q."/>
            <person name="Liu X."/>
            <person name="Ma X."/>
            <person name="Naidoo K."/>
            <person name="Pethybridge S.J."/>
            <person name="Sun J."/>
            <person name="Steenkamp E.T."/>
            <person name="van der Nest M.A."/>
            <person name="van Wyk S."/>
            <person name="Wingfield M.J."/>
            <person name="Xiong C."/>
            <person name="Yue Q."/>
            <person name="Zhang X."/>
        </authorList>
    </citation>
    <scope>NUCLEOTIDE SEQUENCE [LARGE SCALE GENOMIC DNA]</scope>
    <source>
        <strain evidence="2 3">DSM 5745</strain>
    </source>
</reference>
<evidence type="ECO:0000313" key="2">
    <source>
        <dbReference type="EMBL" id="RDW68747.1"/>
    </source>
</evidence>
<dbReference type="Proteomes" id="UP000256690">
    <property type="component" value="Unassembled WGS sequence"/>
</dbReference>
<evidence type="ECO:0000256" key="1">
    <source>
        <dbReference type="SAM" id="MobiDB-lite"/>
    </source>
</evidence>
<feature type="compositionally biased region" description="Basic residues" evidence="1">
    <location>
        <begin position="81"/>
        <end position="94"/>
    </location>
</feature>
<comment type="caution">
    <text evidence="2">The sequence shown here is derived from an EMBL/GenBank/DDBJ whole genome shotgun (WGS) entry which is preliminary data.</text>
</comment>
<dbReference type="EMBL" id="PVWQ01000011">
    <property type="protein sequence ID" value="RDW68747.1"/>
    <property type="molecule type" value="Genomic_DNA"/>
</dbReference>
<proteinExistence type="predicted"/>
<gene>
    <name evidence="2" type="ORF">DSM5745_08507</name>
</gene>
<dbReference type="GeneID" id="38118877"/>
<sequence>MHWVSGTWLWAKHRARSTSSGTPIYLERTPSTDDRRNRRRTWSLPTNPPDDSSNSSASTGSRSRGSSTSHGSTHAHSQHYSSRRHSHAHAHTHTHTYNYDANPNHNPNLLAVAQLRCIRCGGLRSREYHYLHFDDPIAYPSIGICSRRKTRCARAKSDPVPLGQPPATAVAPCFDIPELADTSPAMARPVTAGADPEKERYYGLSMNLMRMKSLG</sequence>
<evidence type="ECO:0000313" key="3">
    <source>
        <dbReference type="Proteomes" id="UP000256690"/>
    </source>
</evidence>
<name>A0A3D8R430_9EURO</name>